<sequence>MPACPLARGTQLYASSGRAPSKRLEHACRYADDSSWAKIGERCAALIPLRRPEEIQKPKHDQRRPNDRVVAHAMQGLVWMASPVKDESHSRYGKSSIAIW</sequence>
<protein>
    <submittedName>
        <fullName evidence="1">Uncharacterized protein</fullName>
    </submittedName>
</protein>
<dbReference type="Proteomes" id="UP000256780">
    <property type="component" value="Plasmid CBM2587_p"/>
</dbReference>
<accession>A0A976AAI2</accession>
<proteinExistence type="predicted"/>
<dbReference type="EMBL" id="OFSQ01000039">
    <property type="protein sequence ID" value="SOY73138.1"/>
    <property type="molecule type" value="Genomic_DNA"/>
</dbReference>
<organism evidence="1 2">
    <name type="scientific">Cupriavidus taiwanensis</name>
    <dbReference type="NCBI Taxonomy" id="164546"/>
    <lineage>
        <taxon>Bacteria</taxon>
        <taxon>Pseudomonadati</taxon>
        <taxon>Pseudomonadota</taxon>
        <taxon>Betaproteobacteria</taxon>
        <taxon>Burkholderiales</taxon>
        <taxon>Burkholderiaceae</taxon>
        <taxon>Cupriavidus</taxon>
    </lineage>
</organism>
<geneLocation type="plasmid" evidence="2">
    <name>cbm2587_p</name>
</geneLocation>
<gene>
    <name evidence="1" type="ORF">CBM2587_P10050</name>
</gene>
<reference evidence="1 2" key="1">
    <citation type="submission" date="2018-01" db="EMBL/GenBank/DDBJ databases">
        <authorList>
            <person name="Clerissi C."/>
        </authorList>
    </citation>
    <scope>NUCLEOTIDE SEQUENCE [LARGE SCALE GENOMIC DNA]</scope>
    <source>
        <strain evidence="1">Cupriavidus sp. LMG 19464</strain>
        <plasmid evidence="2">cbm2587_p</plasmid>
    </source>
</reference>
<name>A0A976AAI2_9BURK</name>
<evidence type="ECO:0000313" key="2">
    <source>
        <dbReference type="Proteomes" id="UP000256780"/>
    </source>
</evidence>
<evidence type="ECO:0000313" key="1">
    <source>
        <dbReference type="EMBL" id="SOY73138.1"/>
    </source>
</evidence>
<comment type="caution">
    <text evidence="1">The sequence shown here is derived from an EMBL/GenBank/DDBJ whole genome shotgun (WGS) entry which is preliminary data.</text>
</comment>
<dbReference type="AlphaFoldDB" id="A0A976AAI2"/>